<protein>
    <recommendedName>
        <fullName evidence="2">Sensor histidine kinase NatK-like C-terminal domain-containing protein</fullName>
    </recommendedName>
</protein>
<evidence type="ECO:0000259" key="2">
    <source>
        <dbReference type="Pfam" id="PF14501"/>
    </source>
</evidence>
<dbReference type="AlphaFoldDB" id="A0A6V8SLK3"/>
<feature type="transmembrane region" description="Helical" evidence="1">
    <location>
        <begin position="183"/>
        <end position="206"/>
    </location>
</feature>
<name>A0A6V8SLK3_9CLOT</name>
<feature type="domain" description="Sensor histidine kinase NatK-like C-terminal" evidence="2">
    <location>
        <begin position="324"/>
        <end position="426"/>
    </location>
</feature>
<proteinExistence type="predicted"/>
<reference evidence="3 4" key="1">
    <citation type="submission" date="2020-07" db="EMBL/GenBank/DDBJ databases">
        <title>A new beta-1,3-glucan-decomposing anaerobic bacterium isolated from anoxic soil subjected to biological soil disinfestation.</title>
        <authorList>
            <person name="Ueki A."/>
            <person name="Tonouchi A."/>
        </authorList>
    </citation>
    <scope>NUCLEOTIDE SEQUENCE [LARGE SCALE GENOMIC DNA]</scope>
    <source>
        <strain evidence="3 4">TW1</strain>
    </source>
</reference>
<dbReference type="Proteomes" id="UP000580568">
    <property type="component" value="Unassembled WGS sequence"/>
</dbReference>
<feature type="transmembrane region" description="Helical" evidence="1">
    <location>
        <begin position="157"/>
        <end position="177"/>
    </location>
</feature>
<sequence>MVEVIVIIGTFFNHFVNICIALMLMIKLFGINERNKHYIINTIVFSLIGAFLTIIELRYMWNDYIYLHGVDIFIFVTIGFCVLFIKGNFFSKFSIVILFSCSFVIIFDLSFYLYKVTEPSLQPISYLVSNFVITTLLLVLTEYIIQKHKIKTQYNPPFYYWSILMIIPILNFCVLLILEHAGITSNIFASMLMAMFIINIVFYITYSNIVNDYEDKVLYLMNTQYLQLQVQNYEEIKKAYNALNGFRHDLKNHILCMQIMLEKQQFEEVQHYFSELAMDKAMMLSTVKCGNHAADAVLSFKSALAYSEKIPFHIQISASVDIKMKDFELCAVLSNLLDNAMEASYNVDEPHIKVKITSLRDCLIFLISNKTSENILENNPNLKTTKKDKENHGVGISVVDSIIKQYGGQLSFYMEKGYFHANVVLPK</sequence>
<gene>
    <name evidence="3" type="ORF">bsdtw1_03560</name>
</gene>
<feature type="transmembrane region" description="Helical" evidence="1">
    <location>
        <begin position="65"/>
        <end position="86"/>
    </location>
</feature>
<feature type="transmembrane region" description="Helical" evidence="1">
    <location>
        <begin position="126"/>
        <end position="145"/>
    </location>
</feature>
<dbReference type="Pfam" id="PF14501">
    <property type="entry name" value="HATPase_c_5"/>
    <property type="match status" value="1"/>
</dbReference>
<keyword evidence="1" id="KW-0472">Membrane</keyword>
<feature type="transmembrane region" description="Helical" evidence="1">
    <location>
        <begin position="93"/>
        <end position="114"/>
    </location>
</feature>
<dbReference type="SUPFAM" id="SSF55874">
    <property type="entry name" value="ATPase domain of HSP90 chaperone/DNA topoisomerase II/histidine kinase"/>
    <property type="match status" value="1"/>
</dbReference>
<dbReference type="InterPro" id="IPR036890">
    <property type="entry name" value="HATPase_C_sf"/>
</dbReference>
<evidence type="ECO:0000313" key="4">
    <source>
        <dbReference type="Proteomes" id="UP000580568"/>
    </source>
</evidence>
<dbReference type="CDD" id="cd16935">
    <property type="entry name" value="HATPase_AgrC-ComD-like"/>
    <property type="match status" value="1"/>
</dbReference>
<keyword evidence="1" id="KW-0812">Transmembrane</keyword>
<feature type="transmembrane region" description="Helical" evidence="1">
    <location>
        <begin position="6"/>
        <end position="26"/>
    </location>
</feature>
<keyword evidence="1" id="KW-1133">Transmembrane helix</keyword>
<keyword evidence="4" id="KW-1185">Reference proteome</keyword>
<feature type="transmembrane region" description="Helical" evidence="1">
    <location>
        <begin position="38"/>
        <end position="59"/>
    </location>
</feature>
<dbReference type="EMBL" id="BLZR01000001">
    <property type="protein sequence ID" value="GFP77432.1"/>
    <property type="molecule type" value="Genomic_DNA"/>
</dbReference>
<dbReference type="GO" id="GO:0042802">
    <property type="term" value="F:identical protein binding"/>
    <property type="evidence" value="ECO:0007669"/>
    <property type="project" value="TreeGrafter"/>
</dbReference>
<dbReference type="Gene3D" id="3.30.565.10">
    <property type="entry name" value="Histidine kinase-like ATPase, C-terminal domain"/>
    <property type="match status" value="1"/>
</dbReference>
<dbReference type="PANTHER" id="PTHR40448:SF1">
    <property type="entry name" value="TWO-COMPONENT SENSOR HISTIDINE KINASE"/>
    <property type="match status" value="1"/>
</dbReference>
<evidence type="ECO:0000256" key="1">
    <source>
        <dbReference type="SAM" id="Phobius"/>
    </source>
</evidence>
<dbReference type="InterPro" id="IPR032834">
    <property type="entry name" value="NatK-like_C"/>
</dbReference>
<dbReference type="PANTHER" id="PTHR40448">
    <property type="entry name" value="TWO-COMPONENT SENSOR HISTIDINE KINASE"/>
    <property type="match status" value="1"/>
</dbReference>
<comment type="caution">
    <text evidence="3">The sequence shown here is derived from an EMBL/GenBank/DDBJ whole genome shotgun (WGS) entry which is preliminary data.</text>
</comment>
<organism evidence="3 4">
    <name type="scientific">Clostridium fungisolvens</name>
    <dbReference type="NCBI Taxonomy" id="1604897"/>
    <lineage>
        <taxon>Bacteria</taxon>
        <taxon>Bacillati</taxon>
        <taxon>Bacillota</taxon>
        <taxon>Clostridia</taxon>
        <taxon>Eubacteriales</taxon>
        <taxon>Clostridiaceae</taxon>
        <taxon>Clostridium</taxon>
    </lineage>
</organism>
<accession>A0A6V8SLK3</accession>
<evidence type="ECO:0000313" key="3">
    <source>
        <dbReference type="EMBL" id="GFP77432.1"/>
    </source>
</evidence>